<dbReference type="PhylomeDB" id="A0A068UR53"/>
<dbReference type="GO" id="GO:0005634">
    <property type="term" value="C:nucleus"/>
    <property type="evidence" value="ECO:0007669"/>
    <property type="project" value="UniProtKB-SubCell"/>
</dbReference>
<feature type="compositionally biased region" description="Polar residues" evidence="6">
    <location>
        <begin position="105"/>
        <end position="125"/>
    </location>
</feature>
<protein>
    <recommendedName>
        <fullName evidence="7">BHLH domain-containing protein</fullName>
    </recommendedName>
</protein>
<dbReference type="SMART" id="SM00353">
    <property type="entry name" value="HLH"/>
    <property type="match status" value="1"/>
</dbReference>
<reference evidence="9" key="1">
    <citation type="journal article" date="2014" name="Science">
        <title>The coffee genome provides insight into the convergent evolution of caffeine biosynthesis.</title>
        <authorList>
            <person name="Denoeud F."/>
            <person name="Carretero-Paulet L."/>
            <person name="Dereeper A."/>
            <person name="Droc G."/>
            <person name="Guyot R."/>
            <person name="Pietrella M."/>
            <person name="Zheng C."/>
            <person name="Alberti A."/>
            <person name="Anthony F."/>
            <person name="Aprea G."/>
            <person name="Aury J.M."/>
            <person name="Bento P."/>
            <person name="Bernard M."/>
            <person name="Bocs S."/>
            <person name="Campa C."/>
            <person name="Cenci A."/>
            <person name="Combes M.C."/>
            <person name="Crouzillat D."/>
            <person name="Da Silva C."/>
            <person name="Daddiego L."/>
            <person name="De Bellis F."/>
            <person name="Dussert S."/>
            <person name="Garsmeur O."/>
            <person name="Gayraud T."/>
            <person name="Guignon V."/>
            <person name="Jahn K."/>
            <person name="Jamilloux V."/>
            <person name="Joet T."/>
            <person name="Labadie K."/>
            <person name="Lan T."/>
            <person name="Leclercq J."/>
            <person name="Lepelley M."/>
            <person name="Leroy T."/>
            <person name="Li L.T."/>
            <person name="Librado P."/>
            <person name="Lopez L."/>
            <person name="Munoz A."/>
            <person name="Noel B."/>
            <person name="Pallavicini A."/>
            <person name="Perrotta G."/>
            <person name="Poncet V."/>
            <person name="Pot D."/>
            <person name="Priyono X."/>
            <person name="Rigoreau M."/>
            <person name="Rouard M."/>
            <person name="Rozas J."/>
            <person name="Tranchant-Dubreuil C."/>
            <person name="VanBuren R."/>
            <person name="Zhang Q."/>
            <person name="Andrade A.C."/>
            <person name="Argout X."/>
            <person name="Bertrand B."/>
            <person name="de Kochko A."/>
            <person name="Graziosi G."/>
            <person name="Henry R.J."/>
            <person name="Jayarama X."/>
            <person name="Ming R."/>
            <person name="Nagai C."/>
            <person name="Rounsley S."/>
            <person name="Sankoff D."/>
            <person name="Giuliano G."/>
            <person name="Albert V.A."/>
            <person name="Wincker P."/>
            <person name="Lashermes P."/>
        </authorList>
    </citation>
    <scope>NUCLEOTIDE SEQUENCE [LARGE SCALE GENOMIC DNA]</scope>
    <source>
        <strain evidence="9">cv. DH200-94</strain>
    </source>
</reference>
<dbReference type="OMA" id="HPQQMAS"/>
<dbReference type="Gramene" id="CDP10093">
    <property type="protein sequence ID" value="CDP10093"/>
    <property type="gene ID" value="GSCOC_T00030699001"/>
</dbReference>
<evidence type="ECO:0000313" key="8">
    <source>
        <dbReference type="EMBL" id="CDP10093.1"/>
    </source>
</evidence>
<evidence type="ECO:0000313" key="9">
    <source>
        <dbReference type="Proteomes" id="UP000295252"/>
    </source>
</evidence>
<evidence type="ECO:0000256" key="4">
    <source>
        <dbReference type="ARBA" id="ARBA00023163"/>
    </source>
</evidence>
<dbReference type="Proteomes" id="UP000295252">
    <property type="component" value="Chromosome VIII"/>
</dbReference>
<dbReference type="GO" id="GO:0000978">
    <property type="term" value="F:RNA polymerase II cis-regulatory region sequence-specific DNA binding"/>
    <property type="evidence" value="ECO:0007669"/>
    <property type="project" value="TreeGrafter"/>
</dbReference>
<evidence type="ECO:0000259" key="7">
    <source>
        <dbReference type="PROSITE" id="PS50888"/>
    </source>
</evidence>
<keyword evidence="9" id="KW-1185">Reference proteome</keyword>
<keyword evidence="2" id="KW-0805">Transcription regulation</keyword>
<dbReference type="InterPro" id="IPR011598">
    <property type="entry name" value="bHLH_dom"/>
</dbReference>
<dbReference type="PROSITE" id="PS50888">
    <property type="entry name" value="BHLH"/>
    <property type="match status" value="1"/>
</dbReference>
<feature type="region of interest" description="Disordered" evidence="6">
    <location>
        <begin position="105"/>
        <end position="128"/>
    </location>
</feature>
<organism evidence="8 9">
    <name type="scientific">Coffea canephora</name>
    <name type="common">Robusta coffee</name>
    <dbReference type="NCBI Taxonomy" id="49390"/>
    <lineage>
        <taxon>Eukaryota</taxon>
        <taxon>Viridiplantae</taxon>
        <taxon>Streptophyta</taxon>
        <taxon>Embryophyta</taxon>
        <taxon>Tracheophyta</taxon>
        <taxon>Spermatophyta</taxon>
        <taxon>Magnoliopsida</taxon>
        <taxon>eudicotyledons</taxon>
        <taxon>Gunneridae</taxon>
        <taxon>Pentapetalae</taxon>
        <taxon>asterids</taxon>
        <taxon>lamiids</taxon>
        <taxon>Gentianales</taxon>
        <taxon>Rubiaceae</taxon>
        <taxon>Ixoroideae</taxon>
        <taxon>Gardenieae complex</taxon>
        <taxon>Bertiereae - Coffeeae clade</taxon>
        <taxon>Coffeeae</taxon>
        <taxon>Coffea</taxon>
    </lineage>
</organism>
<dbReference type="InParanoid" id="A0A068UR53"/>
<dbReference type="GO" id="GO:0000981">
    <property type="term" value="F:DNA-binding transcription factor activity, RNA polymerase II-specific"/>
    <property type="evidence" value="ECO:0007669"/>
    <property type="project" value="TreeGrafter"/>
</dbReference>
<dbReference type="InterPro" id="IPR036638">
    <property type="entry name" value="HLH_DNA-bd_sf"/>
</dbReference>
<dbReference type="AlphaFoldDB" id="A0A068UR53"/>
<dbReference type="STRING" id="49390.A0A068UR53"/>
<evidence type="ECO:0000256" key="1">
    <source>
        <dbReference type="ARBA" id="ARBA00004123"/>
    </source>
</evidence>
<dbReference type="FunCoup" id="A0A068UR53">
    <property type="interactions" value="279"/>
</dbReference>
<dbReference type="EMBL" id="HG739127">
    <property type="protein sequence ID" value="CDP10093.1"/>
    <property type="molecule type" value="Genomic_DNA"/>
</dbReference>
<name>A0A068UR53_COFCA</name>
<sequence length="421" mass="46102">MYGDSQALSSDDSSIFHSSWDAKEALFAQSRELFMDSVSASSTNYSSLEFNNQYTGANQNSSGLLRFRSAPSSLLESLSAADKIVENSVENRGLTSRFNSSCEAQSNQVSHSSSTKGYTLKSQLPPQYPRASRGRLAQLGSVNGVYRVPGSMAMDHQRQPKMSPTLTRQNSSPAELFSHLTAQSGYATMRGVGNYRLTNGASGDLSPSSNRFKGPMSFSSGSPTTLGMLSRISEVENETGGADGSNDDKLGNTNGDTQLYGSGFSFGSWNNSPKFAENLTGLKREIDSDQNLFSDSQGGEPRNRPNILSHHLSLPNTAELAAMDKLMQFQDTVPCKIRAKRGCATHPRSIAERVRRTRISERMRKLQDLVPNMDKQTSTADMLDLAVEYIKDLQKQYKTLSDIRANCKCSAMQKPVPDQMV</sequence>
<evidence type="ECO:0000256" key="2">
    <source>
        <dbReference type="ARBA" id="ARBA00023015"/>
    </source>
</evidence>
<feature type="domain" description="BHLH" evidence="7">
    <location>
        <begin position="343"/>
        <end position="393"/>
    </location>
</feature>
<gene>
    <name evidence="8" type="ORF">GSCOC_T00030699001</name>
</gene>
<feature type="region of interest" description="Disordered" evidence="6">
    <location>
        <begin position="236"/>
        <end position="256"/>
    </location>
</feature>
<keyword evidence="4" id="KW-0804">Transcription</keyword>
<proteinExistence type="predicted"/>
<dbReference type="GO" id="GO:0046983">
    <property type="term" value="F:protein dimerization activity"/>
    <property type="evidence" value="ECO:0007669"/>
    <property type="project" value="InterPro"/>
</dbReference>
<dbReference type="SUPFAM" id="SSF47459">
    <property type="entry name" value="HLH, helix-loop-helix DNA-binding domain"/>
    <property type="match status" value="1"/>
</dbReference>
<dbReference type="InterPro" id="IPR045843">
    <property type="entry name" value="IND-like"/>
</dbReference>
<dbReference type="PANTHER" id="PTHR16223:SF125">
    <property type="entry name" value="OS08G0506700 PROTEIN"/>
    <property type="match status" value="1"/>
</dbReference>
<keyword evidence="5" id="KW-0539">Nucleus</keyword>
<dbReference type="Pfam" id="PF00010">
    <property type="entry name" value="HLH"/>
    <property type="match status" value="1"/>
</dbReference>
<comment type="subcellular location">
    <subcellularLocation>
        <location evidence="1">Nucleus</location>
    </subcellularLocation>
</comment>
<keyword evidence="3" id="KW-0238">DNA-binding</keyword>
<evidence type="ECO:0000256" key="3">
    <source>
        <dbReference type="ARBA" id="ARBA00023125"/>
    </source>
</evidence>
<dbReference type="OrthoDB" id="2019494at2759"/>
<dbReference type="PANTHER" id="PTHR16223">
    <property type="entry name" value="TRANSCRIPTION FACTOR BHLH83-RELATED"/>
    <property type="match status" value="1"/>
</dbReference>
<evidence type="ECO:0000256" key="6">
    <source>
        <dbReference type="SAM" id="MobiDB-lite"/>
    </source>
</evidence>
<accession>A0A068UR53</accession>
<dbReference type="FunFam" id="4.10.280.10:FF:000021">
    <property type="entry name" value="Transcription factor bHLH130 family"/>
    <property type="match status" value="1"/>
</dbReference>
<dbReference type="Gene3D" id="4.10.280.10">
    <property type="entry name" value="Helix-loop-helix DNA-binding domain"/>
    <property type="match status" value="1"/>
</dbReference>
<evidence type="ECO:0000256" key="5">
    <source>
        <dbReference type="ARBA" id="ARBA00023242"/>
    </source>
</evidence>